<proteinExistence type="predicted"/>
<organism evidence="2 3">
    <name type="scientific">Mycena sanguinolenta</name>
    <dbReference type="NCBI Taxonomy" id="230812"/>
    <lineage>
        <taxon>Eukaryota</taxon>
        <taxon>Fungi</taxon>
        <taxon>Dikarya</taxon>
        <taxon>Basidiomycota</taxon>
        <taxon>Agaricomycotina</taxon>
        <taxon>Agaricomycetes</taxon>
        <taxon>Agaricomycetidae</taxon>
        <taxon>Agaricales</taxon>
        <taxon>Marasmiineae</taxon>
        <taxon>Mycenaceae</taxon>
        <taxon>Mycena</taxon>
    </lineage>
</organism>
<evidence type="ECO:0000313" key="3">
    <source>
        <dbReference type="Proteomes" id="UP000623467"/>
    </source>
</evidence>
<evidence type="ECO:0000256" key="1">
    <source>
        <dbReference type="SAM" id="SignalP"/>
    </source>
</evidence>
<keyword evidence="3" id="KW-1185">Reference proteome</keyword>
<protein>
    <submittedName>
        <fullName evidence="2">Uncharacterized protein</fullName>
    </submittedName>
</protein>
<gene>
    <name evidence="2" type="ORF">MSAN_00215100</name>
</gene>
<reference evidence="2" key="1">
    <citation type="submission" date="2020-05" db="EMBL/GenBank/DDBJ databases">
        <title>Mycena genomes resolve the evolution of fungal bioluminescence.</title>
        <authorList>
            <person name="Tsai I.J."/>
        </authorList>
    </citation>
    <scope>NUCLEOTIDE SEQUENCE</scope>
    <source>
        <strain evidence="2">160909Yilan</strain>
    </source>
</reference>
<keyword evidence="1" id="KW-0732">Signal</keyword>
<dbReference type="Proteomes" id="UP000623467">
    <property type="component" value="Unassembled WGS sequence"/>
</dbReference>
<evidence type="ECO:0000313" key="2">
    <source>
        <dbReference type="EMBL" id="KAF7377913.1"/>
    </source>
</evidence>
<dbReference type="EMBL" id="JACAZH010000001">
    <property type="protein sequence ID" value="KAF7377913.1"/>
    <property type="molecule type" value="Genomic_DNA"/>
</dbReference>
<feature type="chain" id="PRO_5034520690" evidence="1">
    <location>
        <begin position="20"/>
        <end position="145"/>
    </location>
</feature>
<dbReference type="AlphaFoldDB" id="A0A8H6ZF81"/>
<name>A0A8H6ZF81_9AGAR</name>
<dbReference type="Pfam" id="PF19271">
    <property type="entry name" value="Nis1"/>
    <property type="match status" value="1"/>
</dbReference>
<accession>A0A8H6ZF81</accession>
<comment type="caution">
    <text evidence="2">The sequence shown here is derived from an EMBL/GenBank/DDBJ whole genome shotgun (WGS) entry which is preliminary data.</text>
</comment>
<sequence length="145" mass="15241">MKFFSRFVLSTLFAAAALAQNVYIASPAAGSSVTPGSDITVEVSQPDGQSSWVESALVLGWWPCDGSSEDPCLPASEVLGELLYNGGPFKPTFYNTENVISQNITVNIPSSTPAGYALLQVAHFVLVGAELGPVVQTFSVNLTVV</sequence>
<feature type="signal peptide" evidence="1">
    <location>
        <begin position="1"/>
        <end position="19"/>
    </location>
</feature>
<dbReference type="OrthoDB" id="2841294at2759"/>
<dbReference type="InterPro" id="IPR045469">
    <property type="entry name" value="Nis1"/>
</dbReference>